<dbReference type="NCBIfam" id="TIGR02494">
    <property type="entry name" value="PFLE_PFLC"/>
    <property type="match status" value="1"/>
</dbReference>
<keyword evidence="5" id="KW-0479">Metal-binding</keyword>
<accession>Q5JFY5</accession>
<dbReference type="InterPro" id="IPR012839">
    <property type="entry name" value="Organic_radical_activase"/>
</dbReference>
<evidence type="ECO:0000313" key="11">
    <source>
        <dbReference type="EMBL" id="BAD84479.1"/>
    </source>
</evidence>
<organism evidence="11 12">
    <name type="scientific">Thermococcus kodakarensis (strain ATCC BAA-918 / JCM 12380 / KOD1)</name>
    <name type="common">Pyrococcus kodakaraensis (strain KOD1)</name>
    <dbReference type="NCBI Taxonomy" id="69014"/>
    <lineage>
        <taxon>Archaea</taxon>
        <taxon>Methanobacteriati</taxon>
        <taxon>Methanobacteriota</taxon>
        <taxon>Thermococci</taxon>
        <taxon>Thermococcales</taxon>
        <taxon>Thermococcaceae</taxon>
        <taxon>Thermococcus</taxon>
    </lineage>
</organism>
<dbReference type="PROSITE" id="PS01087">
    <property type="entry name" value="RADICAL_ACTIVATING"/>
    <property type="match status" value="1"/>
</dbReference>
<evidence type="ECO:0000256" key="2">
    <source>
        <dbReference type="ARBA" id="ARBA00009777"/>
    </source>
</evidence>
<name>Q5JFY5_THEKO</name>
<dbReference type="InterPro" id="IPR001989">
    <property type="entry name" value="Radical_activat_CS"/>
</dbReference>
<dbReference type="InterPro" id="IPR013785">
    <property type="entry name" value="Aldolase_TIM"/>
</dbReference>
<dbReference type="EnsemblBacteria" id="BAD84479">
    <property type="protein sequence ID" value="BAD84479"/>
    <property type="gene ID" value="TK0290"/>
</dbReference>
<evidence type="ECO:0000256" key="6">
    <source>
        <dbReference type="ARBA" id="ARBA00023002"/>
    </source>
</evidence>
<evidence type="ECO:0000256" key="4">
    <source>
        <dbReference type="ARBA" id="ARBA00022691"/>
    </source>
</evidence>
<evidence type="ECO:0000313" key="12">
    <source>
        <dbReference type="Proteomes" id="UP000000536"/>
    </source>
</evidence>
<dbReference type="PATRIC" id="fig|69014.16.peg.289"/>
<evidence type="ECO:0000256" key="1">
    <source>
        <dbReference type="ARBA" id="ARBA00001966"/>
    </source>
</evidence>
<dbReference type="SFLD" id="SFLDG01066">
    <property type="entry name" value="organic_radical-activating_enz"/>
    <property type="match status" value="1"/>
</dbReference>
<keyword evidence="6" id="KW-0560">Oxidoreductase</keyword>
<reference evidence="11 12" key="1">
    <citation type="journal article" date="2005" name="Genome Res.">
        <title>Complete genome sequence of the hyperthermophilic archaeon Thermococcus kodakaraensis KOD1 and comparison with Pyrococcus genomes.</title>
        <authorList>
            <person name="Fukui T."/>
            <person name="Atomi H."/>
            <person name="Kanai T."/>
            <person name="Matsumi R."/>
            <person name="Fujiwara S."/>
            <person name="Imanaka T."/>
        </authorList>
    </citation>
    <scope>NUCLEOTIDE SEQUENCE [LARGE SCALE GENOMIC DNA]</scope>
    <source>
        <strain evidence="12">ATCC BAA-918 / JCM 12380 / KOD1</strain>
    </source>
</reference>
<dbReference type="SUPFAM" id="SSF102114">
    <property type="entry name" value="Radical SAM enzymes"/>
    <property type="match status" value="1"/>
</dbReference>
<dbReference type="GeneID" id="78446792"/>
<dbReference type="SFLD" id="SFLDG01118">
    <property type="entry name" value="activating_enzymes__group_2"/>
    <property type="match status" value="1"/>
</dbReference>
<feature type="domain" description="4Fe-4S ferredoxin-type" evidence="9">
    <location>
        <begin position="79"/>
        <end position="108"/>
    </location>
</feature>
<dbReference type="EMBL" id="AP006878">
    <property type="protein sequence ID" value="BAD84479.1"/>
    <property type="molecule type" value="Genomic_DNA"/>
</dbReference>
<dbReference type="SFLD" id="SFLDS00029">
    <property type="entry name" value="Radical_SAM"/>
    <property type="match status" value="1"/>
</dbReference>
<keyword evidence="12" id="KW-1185">Reference proteome</keyword>
<proteinExistence type="inferred from homology"/>
<dbReference type="RefSeq" id="WP_011249245.1">
    <property type="nucleotide sequence ID" value="NC_006624.1"/>
</dbReference>
<dbReference type="PROSITE" id="PS51379">
    <property type="entry name" value="4FE4S_FER_2"/>
    <property type="match status" value="2"/>
</dbReference>
<keyword evidence="11" id="KW-0670">Pyruvate</keyword>
<dbReference type="PhylomeDB" id="Q5JFY5"/>
<dbReference type="InterPro" id="IPR040074">
    <property type="entry name" value="BssD/PflA/YjjW"/>
</dbReference>
<dbReference type="InterPro" id="IPR017896">
    <property type="entry name" value="4Fe4S_Fe-S-bd"/>
</dbReference>
<keyword evidence="7" id="KW-0408">Iron</keyword>
<dbReference type="InterPro" id="IPR017900">
    <property type="entry name" value="4Fe4S_Fe_S_CS"/>
</dbReference>
<comment type="similarity">
    <text evidence="2">Belongs to the organic radical-activating enzymes family.</text>
</comment>
<dbReference type="PANTHER" id="PTHR30352:SF4">
    <property type="entry name" value="PYRUVATE FORMATE-LYASE 2-ACTIVATING ENZYME"/>
    <property type="match status" value="1"/>
</dbReference>
<evidence type="ECO:0000259" key="9">
    <source>
        <dbReference type="PROSITE" id="PS51379"/>
    </source>
</evidence>
<dbReference type="Pfam" id="PF00037">
    <property type="entry name" value="Fer4"/>
    <property type="match status" value="1"/>
</dbReference>
<evidence type="ECO:0000256" key="3">
    <source>
        <dbReference type="ARBA" id="ARBA00022485"/>
    </source>
</evidence>
<keyword evidence="4" id="KW-0949">S-adenosyl-L-methionine</keyword>
<evidence type="ECO:0000256" key="8">
    <source>
        <dbReference type="ARBA" id="ARBA00023014"/>
    </source>
</evidence>
<dbReference type="InterPro" id="IPR007197">
    <property type="entry name" value="rSAM"/>
</dbReference>
<comment type="cofactor">
    <cofactor evidence="1">
        <name>[4Fe-4S] cluster</name>
        <dbReference type="ChEBI" id="CHEBI:49883"/>
    </cofactor>
</comment>
<dbReference type="GO" id="GO:0051539">
    <property type="term" value="F:4 iron, 4 sulfur cluster binding"/>
    <property type="evidence" value="ECO:0007669"/>
    <property type="project" value="UniProtKB-KW"/>
</dbReference>
<keyword evidence="11" id="KW-0456">Lyase</keyword>
<dbReference type="InterPro" id="IPR058240">
    <property type="entry name" value="rSAM_sf"/>
</dbReference>
<feature type="domain" description="4Fe-4S ferredoxin-type" evidence="9">
    <location>
        <begin position="47"/>
        <end position="78"/>
    </location>
</feature>
<dbReference type="eggNOG" id="arCOG00952">
    <property type="taxonomic scope" value="Archaea"/>
</dbReference>
<dbReference type="AlphaFoldDB" id="Q5JFY5"/>
<dbReference type="KEGG" id="tko:TK0290"/>
<dbReference type="Gene3D" id="3.20.20.70">
    <property type="entry name" value="Aldolase class I"/>
    <property type="match status" value="1"/>
</dbReference>
<dbReference type="GO" id="GO:0046872">
    <property type="term" value="F:metal ion binding"/>
    <property type="evidence" value="ECO:0007669"/>
    <property type="project" value="UniProtKB-KW"/>
</dbReference>
<dbReference type="PANTHER" id="PTHR30352">
    <property type="entry name" value="PYRUVATE FORMATE-LYASE-ACTIVATING ENZYME"/>
    <property type="match status" value="1"/>
</dbReference>
<keyword evidence="3" id="KW-0004">4Fe-4S</keyword>
<dbReference type="Pfam" id="PF04055">
    <property type="entry name" value="Radical_SAM"/>
    <property type="match status" value="1"/>
</dbReference>
<sequence length="306" mass="34976">MFKLVKGIIFDIKRYAIHDGPGIRTTVFMKGCPLRCWWCHNPEGISPRPQLMYLEYKCIHCHTCVNVCPLRAITFDENEVQHIDREKCDVCGVCAEFCPTSALKLVGRTITVDELMKEVERDVNLYDSSGGGVTFSGGEPLFQPKFLVEALKASKERHINTALDTSGYAPLDVLKKVEPLVDVFLYDLKLFDEEEHIKYTGVSNKIIKRNLEFLVKIGRAKDVLLRFPVIPGITDTERNVSGWARFVSSLGGFERIHLLPFHDVSEKYRRLGMEYRMPTREKPSEETMKRIAEEFEEIGLEVVRGG</sequence>
<evidence type="ECO:0000259" key="10">
    <source>
        <dbReference type="PROSITE" id="PS51918"/>
    </source>
</evidence>
<evidence type="ECO:0000256" key="5">
    <source>
        <dbReference type="ARBA" id="ARBA00022723"/>
    </source>
</evidence>
<dbReference type="InParanoid" id="Q5JFY5"/>
<protein>
    <submittedName>
        <fullName evidence="11">Pyruvate-formate lyase-activating enzyme</fullName>
    </submittedName>
</protein>
<dbReference type="STRING" id="69014.TK0290"/>
<dbReference type="Gene3D" id="3.30.70.20">
    <property type="match status" value="1"/>
</dbReference>
<dbReference type="PROSITE" id="PS51918">
    <property type="entry name" value="RADICAL_SAM"/>
    <property type="match status" value="1"/>
</dbReference>
<dbReference type="PROSITE" id="PS00198">
    <property type="entry name" value="4FE4S_FER_1"/>
    <property type="match status" value="1"/>
</dbReference>
<dbReference type="SUPFAM" id="SSF54862">
    <property type="entry name" value="4Fe-4S ferredoxins"/>
    <property type="match status" value="1"/>
</dbReference>
<dbReference type="GO" id="GO:0016491">
    <property type="term" value="F:oxidoreductase activity"/>
    <property type="evidence" value="ECO:0007669"/>
    <property type="project" value="UniProtKB-KW"/>
</dbReference>
<dbReference type="PIRSF" id="PIRSF000371">
    <property type="entry name" value="PFL_act_enz"/>
    <property type="match status" value="1"/>
</dbReference>
<dbReference type="HOGENOM" id="CLU_058969_0_0_2"/>
<gene>
    <name evidence="11" type="ordered locus">TK0290</name>
</gene>
<dbReference type="InterPro" id="IPR034457">
    <property type="entry name" value="Organic_radical-activating"/>
</dbReference>
<dbReference type="Proteomes" id="UP000000536">
    <property type="component" value="Chromosome"/>
</dbReference>
<evidence type="ECO:0000256" key="7">
    <source>
        <dbReference type="ARBA" id="ARBA00023004"/>
    </source>
</evidence>
<dbReference type="GO" id="GO:0016829">
    <property type="term" value="F:lyase activity"/>
    <property type="evidence" value="ECO:0007669"/>
    <property type="project" value="UniProtKB-KW"/>
</dbReference>
<keyword evidence="8" id="KW-0411">Iron-sulfur</keyword>
<feature type="domain" description="Radical SAM core" evidence="10">
    <location>
        <begin position="18"/>
        <end position="301"/>
    </location>
</feature>